<gene>
    <name evidence="2" type="ORF">G4B88_004828</name>
</gene>
<protein>
    <submittedName>
        <fullName evidence="2">Uncharacterized protein</fullName>
    </submittedName>
</protein>
<accession>A0A803Q5W0</accession>
<feature type="region of interest" description="Disordered" evidence="1">
    <location>
        <begin position="635"/>
        <end position="677"/>
    </location>
</feature>
<reference evidence="2 3" key="1">
    <citation type="journal article" date="2020" name="bioRxiv">
        <title>Sequence and annotation of 42 cannabis genomes reveals extensive copy number variation in cannabinoid synthesis and pathogen resistance genes.</title>
        <authorList>
            <person name="Mckernan K.J."/>
            <person name="Helbert Y."/>
            <person name="Kane L.T."/>
            <person name="Ebling H."/>
            <person name="Zhang L."/>
            <person name="Liu B."/>
            <person name="Eaton Z."/>
            <person name="Mclaughlin S."/>
            <person name="Kingan S."/>
            <person name="Baybayan P."/>
            <person name="Concepcion G."/>
            <person name="Jordan M."/>
            <person name="Riva A."/>
            <person name="Barbazuk W."/>
            <person name="Harkins T."/>
        </authorList>
    </citation>
    <scope>NUCLEOTIDE SEQUENCE [LARGE SCALE GENOMIC DNA]</scope>
    <source>
        <strain evidence="3">cv. Jamaican Lion 4</strain>
        <tissue evidence="2">Leaf</tissue>
    </source>
</reference>
<dbReference type="Proteomes" id="UP000583929">
    <property type="component" value="Unassembled WGS sequence"/>
</dbReference>
<dbReference type="OrthoDB" id="766405at2759"/>
<accession>A0A7J6FUZ0</accession>
<dbReference type="EMBL" id="JAATIQ010000167">
    <property type="protein sequence ID" value="KAF4374576.1"/>
    <property type="molecule type" value="Genomic_DNA"/>
</dbReference>
<feature type="compositionally biased region" description="Low complexity" evidence="1">
    <location>
        <begin position="654"/>
        <end position="663"/>
    </location>
</feature>
<name>A0A7J6FUZ0_CANSA</name>
<feature type="compositionally biased region" description="Basic and acidic residues" evidence="1">
    <location>
        <begin position="533"/>
        <end position="555"/>
    </location>
</feature>
<dbReference type="AlphaFoldDB" id="A0A7J6FUZ0"/>
<dbReference type="OMA" id="SICINQV"/>
<keyword evidence="3" id="KW-1185">Reference proteome</keyword>
<evidence type="ECO:0000313" key="3">
    <source>
        <dbReference type="Proteomes" id="UP000583929"/>
    </source>
</evidence>
<proteinExistence type="predicted"/>
<organism evidence="2 3">
    <name type="scientific">Cannabis sativa</name>
    <name type="common">Hemp</name>
    <name type="synonym">Marijuana</name>
    <dbReference type="NCBI Taxonomy" id="3483"/>
    <lineage>
        <taxon>Eukaryota</taxon>
        <taxon>Viridiplantae</taxon>
        <taxon>Streptophyta</taxon>
        <taxon>Embryophyta</taxon>
        <taxon>Tracheophyta</taxon>
        <taxon>Spermatophyta</taxon>
        <taxon>Magnoliopsida</taxon>
        <taxon>eudicotyledons</taxon>
        <taxon>Gunneridae</taxon>
        <taxon>Pentapetalae</taxon>
        <taxon>rosids</taxon>
        <taxon>fabids</taxon>
        <taxon>Rosales</taxon>
        <taxon>Cannabaceae</taxon>
        <taxon>Cannabis</taxon>
    </lineage>
</organism>
<feature type="region of interest" description="Disordered" evidence="1">
    <location>
        <begin position="513"/>
        <end position="617"/>
    </location>
</feature>
<evidence type="ECO:0000256" key="1">
    <source>
        <dbReference type="SAM" id="MobiDB-lite"/>
    </source>
</evidence>
<feature type="region of interest" description="Disordered" evidence="1">
    <location>
        <begin position="29"/>
        <end position="52"/>
    </location>
</feature>
<comment type="caution">
    <text evidence="2">The sequence shown here is derived from an EMBL/GenBank/DDBJ whole genome shotgun (WGS) entry which is preliminary data.</text>
</comment>
<dbReference type="PANTHER" id="PTHR34461:SF4">
    <property type="entry name" value="OS01G0101800 PROTEIN"/>
    <property type="match status" value="1"/>
</dbReference>
<feature type="compositionally biased region" description="Polar residues" evidence="1">
    <location>
        <begin position="588"/>
        <end position="610"/>
    </location>
</feature>
<sequence length="849" mass="93620">MEINPTSKKRNTPFSSLINTAVGFLTRSNNGLSNNGARPSEPEEVTRKLKRPRSALSDDCDDVILKDLVKDLRSRRVFSPNSVIIGRKLEAEFDCEFLDEGNLKKVKNAEVVRITSVVEEKIGNGSSEIIDSDLKTNVGYSNTEAAPENGLVKPLNGNSQNIDSDSKTKMGDLNTEVVRTTSLENGLEKPINGNSQIIHSDLKSKVIIKPCSRRKVFKTPGSVSYGRMLPYLMDITKEESCELQIDQRPKLDKGFEEKKLQIIQALQSEEISKDIAEEMEVSVEKTVPDCALESCDVGVSCNGQTFTNKDCHVPVVNDNIILTSSDDPKLEDGVMETDENISNVNSSLTVEVSSSGTDNVLGQYSEDLRQPANEGVETLDVVQVSKDQKLTQLNDQRGRDDGGVANQLGHLKEESIQMTPPDADIFSKTEVQGNVANRDDCNRQSKDNCLGKLSEELNHRNGSMDYNSRQNSKCRGVLKPRSQLKLFKSPGSFSYGRMLPFIMDIAKDNSDAFGNGYSTKPEKDLEQPSIASDNERTLPAKSRGLECKENQKVDSDAPPLNVQPTIASDNQEKLLDKSNGLECKENNNVDSAPSSLTVLSSVNDSSNDEPNLTPPICSSVLNVDEIISNVLSEIETSPDHQSSPQDTTSQQVESSCTSNCSSSSRDELEMSNSNQLSVVETECNSPKLGMVVKSVETNSPSYNTPSPYQVGLKKGILKRNPRGCRGLCTCLNCASFRLHAERAFEFSKNQMEDTQEVVLDLVKELSNLRKVLEESANIANDDQIVVQASQAKEACKKAAEAEQLAQNRLTEMNYDLNIHCRITSLERPRVKFAEAKAQFPIEQVLKLEH</sequence>
<feature type="compositionally biased region" description="Polar residues" evidence="1">
    <location>
        <begin position="635"/>
        <end position="653"/>
    </location>
</feature>
<dbReference type="PANTHER" id="PTHR34461">
    <property type="entry name" value="EXPRESSED PROTEIN"/>
    <property type="match status" value="1"/>
</dbReference>
<evidence type="ECO:0000313" key="2">
    <source>
        <dbReference type="EMBL" id="KAF4374576.1"/>
    </source>
</evidence>